<feature type="transmembrane region" description="Helical" evidence="11">
    <location>
        <begin position="73"/>
        <end position="90"/>
    </location>
</feature>
<accession>A0A2R4X195</accession>
<gene>
    <name evidence="11" type="primary">cobD</name>
    <name evidence="12" type="ORF">HARCEL1_07230</name>
</gene>
<keyword evidence="13" id="KW-1185">Reference proteome</keyword>
<comment type="function">
    <text evidence="1 11">Converts cobyric acid to cobinamide by the addition of aminopropanol on the F carboxylic group.</text>
</comment>
<proteinExistence type="inferred from homology"/>
<evidence type="ECO:0000256" key="6">
    <source>
        <dbReference type="ARBA" id="ARBA00022475"/>
    </source>
</evidence>
<sequence length="305" mass="30858">MMAATAVVLAVALDTLFGEPPDRLHPVAWLGRAIETLDRDWPAPRFAGVGVVAVIVALAAGLAGGVTAVAETIAAPLGVAVAGVVLWLSMSRRRLLAVARECLDRSGDLAALVGRSTDDLDPARRRSAIAESVAENLADGLVAPLAGFLLGSVHSPAAAAAGTAAVTAIDALDATIGYPDRPLGWASARTDDVVAFVPARLAALAIALAAVDPGAVWRARSTARRPASPNAGWPMATLAAVLGVTVEKPGAYRVGSGSLPTTREVESAITVVDRAAWLAILVTALLVALAPLALQRGSHVLGGVG</sequence>
<comment type="pathway">
    <text evidence="3 11">Cofactor biosynthesis; adenosylcobalamin biosynthesis.</text>
</comment>
<dbReference type="KEGG" id="harc:HARCEL1_07230"/>
<dbReference type="UniPathway" id="UPA00148"/>
<dbReference type="Pfam" id="PF03186">
    <property type="entry name" value="CobD_Cbib"/>
    <property type="match status" value="1"/>
</dbReference>
<evidence type="ECO:0000256" key="5">
    <source>
        <dbReference type="ARBA" id="ARBA00016185"/>
    </source>
</evidence>
<evidence type="ECO:0000256" key="3">
    <source>
        <dbReference type="ARBA" id="ARBA00004953"/>
    </source>
</evidence>
<dbReference type="GO" id="GO:0005886">
    <property type="term" value="C:plasma membrane"/>
    <property type="evidence" value="ECO:0007669"/>
    <property type="project" value="UniProtKB-SubCell"/>
</dbReference>
<evidence type="ECO:0000256" key="9">
    <source>
        <dbReference type="ARBA" id="ARBA00022989"/>
    </source>
</evidence>
<dbReference type="HAMAP" id="MF_00024">
    <property type="entry name" value="CobD_CbiB"/>
    <property type="match status" value="1"/>
</dbReference>
<name>A0A2R4X195_9EURY</name>
<evidence type="ECO:0000256" key="2">
    <source>
        <dbReference type="ARBA" id="ARBA00004651"/>
    </source>
</evidence>
<keyword evidence="9 11" id="KW-1133">Transmembrane helix</keyword>
<protein>
    <recommendedName>
        <fullName evidence="5 11">Probable cobalamin biosynthesis protein CobD</fullName>
    </recommendedName>
</protein>
<comment type="subcellular location">
    <subcellularLocation>
        <location evidence="2 11">Cell membrane</location>
        <topology evidence="2 11">Multi-pass membrane protein</topology>
    </subcellularLocation>
</comment>
<evidence type="ECO:0000256" key="4">
    <source>
        <dbReference type="ARBA" id="ARBA00006263"/>
    </source>
</evidence>
<evidence type="ECO:0000256" key="10">
    <source>
        <dbReference type="ARBA" id="ARBA00023136"/>
    </source>
</evidence>
<dbReference type="GO" id="GO:0009236">
    <property type="term" value="P:cobalamin biosynthetic process"/>
    <property type="evidence" value="ECO:0007669"/>
    <property type="project" value="UniProtKB-UniRule"/>
</dbReference>
<dbReference type="InterPro" id="IPR004485">
    <property type="entry name" value="Cobalamin_biosynth_CobD/CbiB"/>
</dbReference>
<keyword evidence="8 11" id="KW-0812">Transmembrane</keyword>
<keyword evidence="7 11" id="KW-0169">Cobalamin biosynthesis</keyword>
<evidence type="ECO:0000256" key="7">
    <source>
        <dbReference type="ARBA" id="ARBA00022573"/>
    </source>
</evidence>
<keyword evidence="10 11" id="KW-0472">Membrane</keyword>
<dbReference type="EMBL" id="CP028858">
    <property type="protein sequence ID" value="AWB27513.1"/>
    <property type="molecule type" value="Genomic_DNA"/>
</dbReference>
<feature type="transmembrane region" description="Helical" evidence="11">
    <location>
        <begin position="275"/>
        <end position="294"/>
    </location>
</feature>
<dbReference type="PANTHER" id="PTHR34308">
    <property type="entry name" value="COBALAMIN BIOSYNTHESIS PROTEIN CBIB"/>
    <property type="match status" value="1"/>
</dbReference>
<comment type="similarity">
    <text evidence="4 11">Belongs to the CobD/CbiB family.</text>
</comment>
<feature type="transmembrane region" description="Helical" evidence="11">
    <location>
        <begin position="46"/>
        <end position="66"/>
    </location>
</feature>
<dbReference type="PANTHER" id="PTHR34308:SF1">
    <property type="entry name" value="COBALAMIN BIOSYNTHESIS PROTEIN CBIB"/>
    <property type="match status" value="1"/>
</dbReference>
<dbReference type="Proteomes" id="UP000244727">
    <property type="component" value="Chromosome"/>
</dbReference>
<reference evidence="12 13" key="1">
    <citation type="submission" date="2018-04" db="EMBL/GenBank/DDBJ databases">
        <title>Halococcoides cellulosivorans gen. nov., sp. nov., an extremely halophilic cellulose-utilizing haloarchaeon from hypersaline lakes.</title>
        <authorList>
            <person name="Sorokin D.Y."/>
            <person name="Toshchakov S.V."/>
            <person name="Samarov N.I."/>
            <person name="Korzhenkov A."/>
            <person name="Kublanov I.V."/>
        </authorList>
    </citation>
    <scope>NUCLEOTIDE SEQUENCE [LARGE SCALE GENOMIC DNA]</scope>
    <source>
        <strain evidence="12 13">HArcel1</strain>
    </source>
</reference>
<evidence type="ECO:0000256" key="8">
    <source>
        <dbReference type="ARBA" id="ARBA00022692"/>
    </source>
</evidence>
<evidence type="ECO:0000313" key="13">
    <source>
        <dbReference type="Proteomes" id="UP000244727"/>
    </source>
</evidence>
<dbReference type="AlphaFoldDB" id="A0A2R4X195"/>
<comment type="caution">
    <text evidence="11">Lacks conserved residue(s) required for the propagation of feature annotation.</text>
</comment>
<dbReference type="GO" id="GO:0015420">
    <property type="term" value="F:ABC-type vitamin B12 transporter activity"/>
    <property type="evidence" value="ECO:0007669"/>
    <property type="project" value="UniProtKB-UniRule"/>
</dbReference>
<dbReference type="GO" id="GO:0048472">
    <property type="term" value="F:threonine-phosphate decarboxylase activity"/>
    <property type="evidence" value="ECO:0007669"/>
    <property type="project" value="InterPro"/>
</dbReference>
<evidence type="ECO:0000256" key="1">
    <source>
        <dbReference type="ARBA" id="ARBA00003384"/>
    </source>
</evidence>
<organism evidence="12 13">
    <name type="scientific">Halococcoides cellulosivorans</name>
    <dbReference type="NCBI Taxonomy" id="1679096"/>
    <lineage>
        <taxon>Archaea</taxon>
        <taxon>Methanobacteriati</taxon>
        <taxon>Methanobacteriota</taxon>
        <taxon>Stenosarchaea group</taxon>
        <taxon>Halobacteria</taxon>
        <taxon>Halobacteriales</taxon>
        <taxon>Haloarculaceae</taxon>
        <taxon>Halococcoides</taxon>
    </lineage>
</organism>
<evidence type="ECO:0000256" key="11">
    <source>
        <dbReference type="HAMAP-Rule" id="MF_00024"/>
    </source>
</evidence>
<evidence type="ECO:0000313" key="12">
    <source>
        <dbReference type="EMBL" id="AWB27513.1"/>
    </source>
</evidence>
<keyword evidence="6 11" id="KW-1003">Cell membrane</keyword>